<accession>A0A3S5AZR4</accession>
<organism evidence="4 5">
    <name type="scientific">Protopolystoma xenopodis</name>
    <dbReference type="NCBI Taxonomy" id="117903"/>
    <lineage>
        <taxon>Eukaryota</taxon>
        <taxon>Metazoa</taxon>
        <taxon>Spiralia</taxon>
        <taxon>Lophotrochozoa</taxon>
        <taxon>Platyhelminthes</taxon>
        <taxon>Monogenea</taxon>
        <taxon>Polyopisthocotylea</taxon>
        <taxon>Polystomatidea</taxon>
        <taxon>Polystomatidae</taxon>
        <taxon>Protopolystoma</taxon>
    </lineage>
</organism>
<comment type="caution">
    <text evidence="4">The sequence shown here is derived from an EMBL/GenBank/DDBJ whole genome shotgun (WGS) entry which is preliminary data.</text>
</comment>
<feature type="chain" id="PRO_5018599083" description="Cadherin domain-containing protein" evidence="3">
    <location>
        <begin position="20"/>
        <end position="326"/>
    </location>
</feature>
<evidence type="ECO:0000256" key="3">
    <source>
        <dbReference type="SAM" id="SignalP"/>
    </source>
</evidence>
<evidence type="ECO:0000256" key="2">
    <source>
        <dbReference type="ARBA" id="ARBA00023136"/>
    </source>
</evidence>
<feature type="signal peptide" evidence="3">
    <location>
        <begin position="1"/>
        <end position="19"/>
    </location>
</feature>
<protein>
    <recommendedName>
        <fullName evidence="6">Cadherin domain-containing protein</fullName>
    </recommendedName>
</protein>
<reference evidence="4" key="1">
    <citation type="submission" date="2018-11" db="EMBL/GenBank/DDBJ databases">
        <authorList>
            <consortium name="Pathogen Informatics"/>
        </authorList>
    </citation>
    <scope>NUCLEOTIDE SEQUENCE</scope>
</reference>
<dbReference type="InterPro" id="IPR020894">
    <property type="entry name" value="Cadherin_CS"/>
</dbReference>
<evidence type="ECO:0008006" key="6">
    <source>
        <dbReference type="Google" id="ProtNLM"/>
    </source>
</evidence>
<keyword evidence="5" id="KW-1185">Reference proteome</keyword>
<dbReference type="GO" id="GO:0005886">
    <property type="term" value="C:plasma membrane"/>
    <property type="evidence" value="ECO:0007669"/>
    <property type="project" value="InterPro"/>
</dbReference>
<dbReference type="OrthoDB" id="6252479at2759"/>
<dbReference type="PROSITE" id="PS00232">
    <property type="entry name" value="CADHERIN_1"/>
    <property type="match status" value="1"/>
</dbReference>
<evidence type="ECO:0000256" key="1">
    <source>
        <dbReference type="ARBA" id="ARBA00004370"/>
    </source>
</evidence>
<keyword evidence="3" id="KW-0732">Signal</keyword>
<proteinExistence type="predicted"/>
<evidence type="ECO:0000313" key="4">
    <source>
        <dbReference type="EMBL" id="VEL32637.1"/>
    </source>
</evidence>
<name>A0A3S5AZR4_9PLAT</name>
<sequence>MAFSHAARLLLALFTVVTSGRWAAAGRVLSGPVWTRGLCNLTVSENLPQGSVLPLPILLAPEETLDLTHNNAYFGLLTTPDNNTTTTTTTSGSGRGELELVWTSLIEEGVVATTRLLPSLVTLSPLDREFLCQREPECDCRYGNSHPDRRFASGPIDARLSAVSLIRFPRPERLYVCLADVNDNPPVFLLPPSGPSMLAGFASGALPTSGGLATRQHELDTPVFEVSLEEHSAVGREIALPVAFDADAAPDNTLHAYTIRCPDAAGNLRAPGNRGDAKADLEGLGGGLFSVSFGLDTPRPGLPRSTEAWLNLVVMADIDLEAEAAQ</sequence>
<dbReference type="Proteomes" id="UP000784294">
    <property type="component" value="Unassembled WGS sequence"/>
</dbReference>
<dbReference type="GO" id="GO:0007155">
    <property type="term" value="P:cell adhesion"/>
    <property type="evidence" value="ECO:0007669"/>
    <property type="project" value="InterPro"/>
</dbReference>
<comment type="subcellular location">
    <subcellularLocation>
        <location evidence="1">Membrane</location>
    </subcellularLocation>
</comment>
<keyword evidence="2" id="KW-0472">Membrane</keyword>
<dbReference type="EMBL" id="CAAALY010244443">
    <property type="protein sequence ID" value="VEL32637.1"/>
    <property type="molecule type" value="Genomic_DNA"/>
</dbReference>
<feature type="non-terminal residue" evidence="4">
    <location>
        <position position="1"/>
    </location>
</feature>
<gene>
    <name evidence="4" type="ORF">PXEA_LOCUS26077</name>
</gene>
<dbReference type="AlphaFoldDB" id="A0A3S5AZR4"/>
<evidence type="ECO:0000313" key="5">
    <source>
        <dbReference type="Proteomes" id="UP000784294"/>
    </source>
</evidence>